<evidence type="ECO:0000256" key="10">
    <source>
        <dbReference type="SAM" id="MobiDB-lite"/>
    </source>
</evidence>
<organism evidence="11 12">
    <name type="scientific">Ascoidea rubescens DSM 1968</name>
    <dbReference type="NCBI Taxonomy" id="1344418"/>
    <lineage>
        <taxon>Eukaryota</taxon>
        <taxon>Fungi</taxon>
        <taxon>Dikarya</taxon>
        <taxon>Ascomycota</taxon>
        <taxon>Saccharomycotina</taxon>
        <taxon>Saccharomycetes</taxon>
        <taxon>Ascoideaceae</taxon>
        <taxon>Ascoidea</taxon>
    </lineage>
</organism>
<evidence type="ECO:0000256" key="1">
    <source>
        <dbReference type="ARBA" id="ARBA00004436"/>
    </source>
</evidence>
<dbReference type="PANTHER" id="PTHR31404">
    <property type="entry name" value="MITOCHONDRIAL GENOME MAINTENANCE PROTEIN MGM101"/>
    <property type="match status" value="1"/>
</dbReference>
<feature type="region of interest" description="Disordered" evidence="10">
    <location>
        <begin position="101"/>
        <end position="152"/>
    </location>
</feature>
<feature type="compositionally biased region" description="Low complexity" evidence="10">
    <location>
        <begin position="29"/>
        <end position="59"/>
    </location>
</feature>
<protein>
    <recommendedName>
        <fullName evidence="3">Mitochondrial genome maintenance protein MGM101</fullName>
    </recommendedName>
</protein>
<dbReference type="STRING" id="1344418.A0A1D2VHN0"/>
<dbReference type="GO" id="GO:0003697">
    <property type="term" value="F:single-stranded DNA binding"/>
    <property type="evidence" value="ECO:0007669"/>
    <property type="project" value="EnsemblFungi"/>
</dbReference>
<dbReference type="GO" id="GO:0000262">
    <property type="term" value="C:mitochondrial chromosome"/>
    <property type="evidence" value="ECO:0007669"/>
    <property type="project" value="InterPro"/>
</dbReference>
<dbReference type="RefSeq" id="XP_020047406.1">
    <property type="nucleotide sequence ID" value="XM_020193228.1"/>
</dbReference>
<dbReference type="GO" id="GO:0036297">
    <property type="term" value="P:interstrand cross-link repair"/>
    <property type="evidence" value="ECO:0007669"/>
    <property type="project" value="EnsemblFungi"/>
</dbReference>
<evidence type="ECO:0000313" key="11">
    <source>
        <dbReference type="EMBL" id="ODV61099.1"/>
    </source>
</evidence>
<evidence type="ECO:0000256" key="4">
    <source>
        <dbReference type="ARBA" id="ARBA00022763"/>
    </source>
</evidence>
<keyword evidence="8" id="KW-0234">DNA repair</keyword>
<evidence type="ECO:0000256" key="5">
    <source>
        <dbReference type="ARBA" id="ARBA00022946"/>
    </source>
</evidence>
<feature type="compositionally biased region" description="Low complexity" evidence="10">
    <location>
        <begin position="133"/>
        <end position="152"/>
    </location>
</feature>
<keyword evidence="5" id="KW-0809">Transit peptide</keyword>
<dbReference type="Proteomes" id="UP000095038">
    <property type="component" value="Unassembled WGS sequence"/>
</dbReference>
<dbReference type="AlphaFoldDB" id="A0A1D2VHN0"/>
<dbReference type="InParanoid" id="A0A1D2VHN0"/>
<comment type="similarity">
    <text evidence="2">Belongs to the MGM101 family.</text>
</comment>
<keyword evidence="9" id="KW-1135">Mitochondrion nucleoid</keyword>
<keyword evidence="12" id="KW-1185">Reference proteome</keyword>
<name>A0A1D2VHN0_9ASCO</name>
<feature type="region of interest" description="Disordered" evidence="10">
    <location>
        <begin position="28"/>
        <end position="80"/>
    </location>
</feature>
<reference evidence="12" key="1">
    <citation type="submission" date="2016-05" db="EMBL/GenBank/DDBJ databases">
        <title>Comparative genomics of biotechnologically important yeasts.</title>
        <authorList>
            <consortium name="DOE Joint Genome Institute"/>
            <person name="Riley R."/>
            <person name="Haridas S."/>
            <person name="Wolfe K.H."/>
            <person name="Lopes M.R."/>
            <person name="Hittinger C.T."/>
            <person name="Goker M."/>
            <person name="Salamov A."/>
            <person name="Wisecaver J."/>
            <person name="Long T.M."/>
            <person name="Aerts A.L."/>
            <person name="Barry K."/>
            <person name="Choi C."/>
            <person name="Clum A."/>
            <person name="Coughlan A.Y."/>
            <person name="Deshpande S."/>
            <person name="Douglass A.P."/>
            <person name="Hanson S.J."/>
            <person name="Klenk H.-P."/>
            <person name="Labutti K."/>
            <person name="Lapidus A."/>
            <person name="Lindquist E."/>
            <person name="Lipzen A."/>
            <person name="Meier-Kolthoff J.P."/>
            <person name="Ohm R.A."/>
            <person name="Otillar R.P."/>
            <person name="Pangilinan J."/>
            <person name="Peng Y."/>
            <person name="Rokas A."/>
            <person name="Rosa C.A."/>
            <person name="Scheuner C."/>
            <person name="Sibirny A.A."/>
            <person name="Slot J.C."/>
            <person name="Stielow J.B."/>
            <person name="Sun H."/>
            <person name="Kurtzman C.P."/>
            <person name="Blackwell M."/>
            <person name="Grigoriev I.V."/>
            <person name="Jeffries T.W."/>
        </authorList>
    </citation>
    <scope>NUCLEOTIDE SEQUENCE [LARGE SCALE GENOMIC DNA]</scope>
    <source>
        <strain evidence="12">DSM 1968</strain>
    </source>
</reference>
<evidence type="ECO:0000256" key="8">
    <source>
        <dbReference type="ARBA" id="ARBA00023204"/>
    </source>
</evidence>
<dbReference type="Pfam" id="PF06420">
    <property type="entry name" value="Mgm101p"/>
    <property type="match status" value="1"/>
</dbReference>
<evidence type="ECO:0000256" key="2">
    <source>
        <dbReference type="ARBA" id="ARBA00007053"/>
    </source>
</evidence>
<keyword evidence="6" id="KW-0238">DNA-binding</keyword>
<keyword evidence="4" id="KW-0227">DNA damage</keyword>
<dbReference type="OrthoDB" id="17164at2759"/>
<accession>A0A1D2VHN0</accession>
<feature type="compositionally biased region" description="Low complexity" evidence="10">
    <location>
        <begin position="71"/>
        <end position="80"/>
    </location>
</feature>
<dbReference type="InterPro" id="IPR009446">
    <property type="entry name" value="Mgm101"/>
</dbReference>
<evidence type="ECO:0000256" key="6">
    <source>
        <dbReference type="ARBA" id="ARBA00023125"/>
    </source>
</evidence>
<evidence type="ECO:0000256" key="9">
    <source>
        <dbReference type="ARBA" id="ARBA00023271"/>
    </source>
</evidence>
<gene>
    <name evidence="11" type="ORF">ASCRUDRAFT_75826</name>
</gene>
<dbReference type="GeneID" id="30966864"/>
<dbReference type="EMBL" id="KV454480">
    <property type="protein sequence ID" value="ODV61099.1"/>
    <property type="molecule type" value="Genomic_DNA"/>
</dbReference>
<sequence length="344" mass="38304">MIVLKGLARTPANLSSIYRYSRCYATAASDSSSSSSSSIPQNDDSSKYKTATKAKTTTRTYKRKITMPTVPSGLSSLDDLPLNSASTLTKKTYLLKSNSLKDSANSSIPDFPPDSPTNNNIPEFPDSSVADESNINSIPFSSNSANSNTTSASTYTNNSFLSSPSSSSSTSNNFDTTFEGIGQKKFDDKTCEALLKELDPIDIEIKPDGILYLPEIKYRRILNRAFGPGNWGLVPRDSLTITDKYVSREFGLICENRLVSIARGEQIFFNQDGIPTAIEGCKSNALMRCCKDLGIASELWDPRFIRNFKKQYCEEKFAEHVVTKKKKKLWRRKDTDFTYPYKQT</sequence>
<evidence type="ECO:0000256" key="3">
    <source>
        <dbReference type="ARBA" id="ARBA00013628"/>
    </source>
</evidence>
<dbReference type="GO" id="GO:0000725">
    <property type="term" value="P:recombinational repair"/>
    <property type="evidence" value="ECO:0007669"/>
    <property type="project" value="EnsemblFungi"/>
</dbReference>
<comment type="subcellular location">
    <subcellularLocation>
        <location evidence="1">Mitochondrion matrix</location>
        <location evidence="1">Mitochondrion nucleoid</location>
    </subcellularLocation>
</comment>
<proteinExistence type="inferred from homology"/>
<keyword evidence="7" id="KW-0496">Mitochondrion</keyword>
<evidence type="ECO:0000256" key="7">
    <source>
        <dbReference type="ARBA" id="ARBA00023128"/>
    </source>
</evidence>
<evidence type="ECO:0000313" key="12">
    <source>
        <dbReference type="Proteomes" id="UP000095038"/>
    </source>
</evidence>
<dbReference type="PANTHER" id="PTHR31404:SF0">
    <property type="entry name" value="MITOCHONDRIAL GENOME MAINTENANCE PROTEIN MGM101"/>
    <property type="match status" value="1"/>
</dbReference>